<dbReference type="PANTHER" id="PTHR21310:SF15">
    <property type="entry name" value="AMINOGLYCOSIDE PHOSPHOTRANSFERASE DOMAIN-CONTAINING PROTEIN"/>
    <property type="match status" value="1"/>
</dbReference>
<dbReference type="PANTHER" id="PTHR21310">
    <property type="entry name" value="AMINOGLYCOSIDE PHOSPHOTRANSFERASE-RELATED-RELATED"/>
    <property type="match status" value="1"/>
</dbReference>
<feature type="domain" description="Aminoglycoside phosphotransferase" evidence="1">
    <location>
        <begin position="28"/>
        <end position="217"/>
    </location>
</feature>
<keyword evidence="3" id="KW-1185">Reference proteome</keyword>
<accession>A0ABP8DSY5</accession>
<dbReference type="SUPFAM" id="SSF56112">
    <property type="entry name" value="Protein kinase-like (PK-like)"/>
    <property type="match status" value="1"/>
</dbReference>
<evidence type="ECO:0000259" key="1">
    <source>
        <dbReference type="Pfam" id="PF01636"/>
    </source>
</evidence>
<comment type="caution">
    <text evidence="2">The sequence shown here is derived from an EMBL/GenBank/DDBJ whole genome shotgun (WGS) entry which is preliminary data.</text>
</comment>
<dbReference type="Pfam" id="PF01636">
    <property type="entry name" value="APH"/>
    <property type="match status" value="1"/>
</dbReference>
<evidence type="ECO:0000313" key="2">
    <source>
        <dbReference type="EMBL" id="GAA4263078.1"/>
    </source>
</evidence>
<dbReference type="Gene3D" id="3.30.200.20">
    <property type="entry name" value="Phosphorylase Kinase, domain 1"/>
    <property type="match status" value="1"/>
</dbReference>
<gene>
    <name evidence="2" type="ORF">GCM10022255_104360</name>
</gene>
<name>A0ABP8DSY5_9ACTN</name>
<dbReference type="RefSeq" id="WP_345141714.1">
    <property type="nucleotide sequence ID" value="NZ_BAABAT010000060.1"/>
</dbReference>
<dbReference type="InterPro" id="IPR051678">
    <property type="entry name" value="AGP_Transferase"/>
</dbReference>
<dbReference type="InterPro" id="IPR011009">
    <property type="entry name" value="Kinase-like_dom_sf"/>
</dbReference>
<organism evidence="2 3">
    <name type="scientific">Dactylosporangium darangshiense</name>
    <dbReference type="NCBI Taxonomy" id="579108"/>
    <lineage>
        <taxon>Bacteria</taxon>
        <taxon>Bacillati</taxon>
        <taxon>Actinomycetota</taxon>
        <taxon>Actinomycetes</taxon>
        <taxon>Micromonosporales</taxon>
        <taxon>Micromonosporaceae</taxon>
        <taxon>Dactylosporangium</taxon>
    </lineage>
</organism>
<evidence type="ECO:0000313" key="3">
    <source>
        <dbReference type="Proteomes" id="UP001500620"/>
    </source>
</evidence>
<dbReference type="Gene3D" id="3.90.1200.10">
    <property type="match status" value="1"/>
</dbReference>
<sequence length="264" mass="28326">MPLDTRARARQALRAHVPELADAALGELGRGLDNTAFLAGDMVLRVAEHDVVPREAALLAMVAPRVSLPVPAVRFADADAGVLAYPLLPGRPMLGRPVPAGLARPLGRFLRELHAIDLAAVEGLAPVEDAHPAEWLEDLDGPAELLRVLRESVPEPGSRRVLAHADLGAEHILEDGGAVTGVIDWTDAAVADPALDFARLYRDFGPEFLGEVLAVYGDVPDGFGERVTFFARCAALEDLAYGREPGRIEYARAAERSLAWLFAN</sequence>
<dbReference type="InterPro" id="IPR002575">
    <property type="entry name" value="Aminoglycoside_PTrfase"/>
</dbReference>
<dbReference type="Proteomes" id="UP001500620">
    <property type="component" value="Unassembled WGS sequence"/>
</dbReference>
<protein>
    <recommendedName>
        <fullName evidence="1">Aminoglycoside phosphotransferase domain-containing protein</fullName>
    </recommendedName>
</protein>
<dbReference type="EMBL" id="BAABAT010000060">
    <property type="protein sequence ID" value="GAA4263078.1"/>
    <property type="molecule type" value="Genomic_DNA"/>
</dbReference>
<proteinExistence type="predicted"/>
<reference evidence="3" key="1">
    <citation type="journal article" date="2019" name="Int. J. Syst. Evol. Microbiol.">
        <title>The Global Catalogue of Microorganisms (GCM) 10K type strain sequencing project: providing services to taxonomists for standard genome sequencing and annotation.</title>
        <authorList>
            <consortium name="The Broad Institute Genomics Platform"/>
            <consortium name="The Broad Institute Genome Sequencing Center for Infectious Disease"/>
            <person name="Wu L."/>
            <person name="Ma J."/>
        </authorList>
    </citation>
    <scope>NUCLEOTIDE SEQUENCE [LARGE SCALE GENOMIC DNA]</scope>
    <source>
        <strain evidence="3">JCM 17441</strain>
    </source>
</reference>